<keyword evidence="5 7" id="KW-1133">Transmembrane helix</keyword>
<dbReference type="PANTHER" id="PTHR31585:SF5">
    <property type="entry name" value="RNA-BINDING S4 DOMAIN-CONTAINING PROTEIN"/>
    <property type="match status" value="1"/>
</dbReference>
<evidence type="ECO:0000256" key="4">
    <source>
        <dbReference type="ARBA" id="ARBA00022692"/>
    </source>
</evidence>
<dbReference type="AlphaFoldDB" id="A0A8J4S4X2"/>
<feature type="transmembrane region" description="Helical" evidence="7">
    <location>
        <begin position="344"/>
        <end position="363"/>
    </location>
</feature>
<feature type="transmembrane region" description="Helical" evidence="7">
    <location>
        <begin position="281"/>
        <end position="300"/>
    </location>
</feature>
<evidence type="ECO:0000256" key="1">
    <source>
        <dbReference type="ARBA" id="ARBA00004141"/>
    </source>
</evidence>
<feature type="transmembrane region" description="Helical" evidence="7">
    <location>
        <begin position="309"/>
        <end position="332"/>
    </location>
</feature>
<feature type="transmembrane region" description="Helical" evidence="7">
    <location>
        <begin position="12"/>
        <end position="33"/>
    </location>
</feature>
<evidence type="ECO:0000256" key="6">
    <source>
        <dbReference type="ARBA" id="ARBA00023136"/>
    </source>
</evidence>
<evidence type="ECO:0000256" key="3">
    <source>
        <dbReference type="ARBA" id="ARBA00022448"/>
    </source>
</evidence>
<dbReference type="PANTHER" id="PTHR31585">
    <property type="entry name" value="FOLATE-BIOPTERIN TRANSPORTER 1, CHLOROPLASTIC"/>
    <property type="match status" value="1"/>
</dbReference>
<reference evidence="8" key="2">
    <citation type="submission" date="2020-02" db="EMBL/GenBank/DDBJ databases">
        <authorList>
            <person name="Studholme D.J."/>
        </authorList>
    </citation>
    <scope>NUCLEOTIDE SEQUENCE</scope>
    <source>
        <strain evidence="8">00238/432</strain>
    </source>
</reference>
<dbReference type="Proteomes" id="UP000702964">
    <property type="component" value="Unassembled WGS sequence"/>
</dbReference>
<evidence type="ECO:0000256" key="2">
    <source>
        <dbReference type="ARBA" id="ARBA00007015"/>
    </source>
</evidence>
<proteinExistence type="inferred from homology"/>
<feature type="transmembrane region" description="Helical" evidence="7">
    <location>
        <begin position="144"/>
        <end position="165"/>
    </location>
</feature>
<feature type="transmembrane region" description="Helical" evidence="7">
    <location>
        <begin position="40"/>
        <end position="58"/>
    </location>
</feature>
<evidence type="ECO:0000256" key="5">
    <source>
        <dbReference type="ARBA" id="ARBA00022989"/>
    </source>
</evidence>
<evidence type="ECO:0000313" key="9">
    <source>
        <dbReference type="Proteomes" id="UP000702964"/>
    </source>
</evidence>
<dbReference type="EMBL" id="AOFI03000230">
    <property type="protein sequence ID" value="KAF4319201.1"/>
    <property type="molecule type" value="Genomic_DNA"/>
</dbReference>
<accession>A0A8J4S4X2</accession>
<name>A0A8J4S4X2_9STRA</name>
<dbReference type="Pfam" id="PF03092">
    <property type="entry name" value="BT1"/>
    <property type="match status" value="1"/>
</dbReference>
<gene>
    <name evidence="8" type="ORF">G195_006824</name>
</gene>
<feature type="transmembrane region" description="Helical" evidence="7">
    <location>
        <begin position="177"/>
        <end position="205"/>
    </location>
</feature>
<feature type="transmembrane region" description="Helical" evidence="7">
    <location>
        <begin position="70"/>
        <end position="93"/>
    </location>
</feature>
<keyword evidence="4 7" id="KW-0812">Transmembrane</keyword>
<feature type="transmembrane region" description="Helical" evidence="7">
    <location>
        <begin position="415"/>
        <end position="437"/>
    </location>
</feature>
<feature type="transmembrane region" description="Helical" evidence="7">
    <location>
        <begin position="458"/>
        <end position="477"/>
    </location>
</feature>
<dbReference type="GO" id="GO:0016020">
    <property type="term" value="C:membrane"/>
    <property type="evidence" value="ECO:0007669"/>
    <property type="project" value="UniProtKB-SubCell"/>
</dbReference>
<feature type="transmembrane region" description="Helical" evidence="7">
    <location>
        <begin position="375"/>
        <end position="395"/>
    </location>
</feature>
<dbReference type="InterPro" id="IPR036259">
    <property type="entry name" value="MFS_trans_sf"/>
</dbReference>
<sequence>MLAQLHFKFKMLLKYTMDRVGGLAPAVALNLFARENVGLFINYVAIGTVHGLFQSLMYPYLNGYLNMEDYLAYAAERWLAVPWLLKVFMALLSDGVPIKGSRRRVYMLIGWGVCLLFSFILAVLPAETPYLTDGTVTNSPTHVVTTLFAARYFAQFVMTFFVALMDQHLMASHGGSFGWGVSVNGIVVISVLVSAGTLAATWFLLLEDESPAGYHVHILSLREWKLAMHKLFHQRAIVQLMGYMFFSRLCFTYYATSAKAVYEYWAPTGTLTTNIFSSLNAAVYAGAALLIGYGPTMLMLQRFEWRQTVAVSVVVTAALMLIMALFTVYNLVRSAILTLLVEQIIAGFEALAYFVSLLAAVAVAEPGLECTSFSLVATMGNLAVPFAISLSQSIGERFDVYDSEYKSDSSHARAEAMYCFLFAVVVRLLHLLLLALLPECAEAARAMKLSRLTGKKGMAIMIAAAVCVGFMVFWALLTVCLSSLERTSCLTVAGGESC</sequence>
<keyword evidence="6 7" id="KW-0472">Membrane</keyword>
<protein>
    <submittedName>
        <fullName evidence="8">Uncharacterized protein</fullName>
    </submittedName>
</protein>
<comment type="caution">
    <text evidence="8">The sequence shown here is derived from an EMBL/GenBank/DDBJ whole genome shotgun (WGS) entry which is preliminary data.</text>
</comment>
<feature type="transmembrane region" description="Helical" evidence="7">
    <location>
        <begin position="105"/>
        <end position="124"/>
    </location>
</feature>
<dbReference type="InterPro" id="IPR039309">
    <property type="entry name" value="BT1"/>
</dbReference>
<dbReference type="SUPFAM" id="SSF103473">
    <property type="entry name" value="MFS general substrate transporter"/>
    <property type="match status" value="1"/>
</dbReference>
<organism evidence="8 9">
    <name type="scientific">Phytophthora kernoviae 00238/432</name>
    <dbReference type="NCBI Taxonomy" id="1284355"/>
    <lineage>
        <taxon>Eukaryota</taxon>
        <taxon>Sar</taxon>
        <taxon>Stramenopiles</taxon>
        <taxon>Oomycota</taxon>
        <taxon>Peronosporomycetes</taxon>
        <taxon>Peronosporales</taxon>
        <taxon>Peronosporaceae</taxon>
        <taxon>Phytophthora</taxon>
    </lineage>
</organism>
<comment type="subcellular location">
    <subcellularLocation>
        <location evidence="1">Membrane</location>
        <topology evidence="1">Multi-pass membrane protein</topology>
    </subcellularLocation>
</comment>
<evidence type="ECO:0000256" key="7">
    <source>
        <dbReference type="SAM" id="Phobius"/>
    </source>
</evidence>
<evidence type="ECO:0000313" key="8">
    <source>
        <dbReference type="EMBL" id="KAF4319201.1"/>
    </source>
</evidence>
<keyword evidence="3" id="KW-0813">Transport</keyword>
<comment type="similarity">
    <text evidence="2">Belongs to the major facilitator superfamily. Folate-biopterin transporter (TC 2.A.71) family.</text>
</comment>
<reference evidence="8" key="1">
    <citation type="journal article" date="2015" name="Genom Data">
        <title>Draft genome sequences of Phytophthora kernoviae and Phytophthora ramorum lineage EU2 from Scotland.</title>
        <authorList>
            <person name="Sambles C."/>
            <person name="Schlenzig A."/>
            <person name="O'Neill P."/>
            <person name="Grant M."/>
            <person name="Studholme D.J."/>
        </authorList>
    </citation>
    <scope>NUCLEOTIDE SEQUENCE</scope>
    <source>
        <strain evidence="8">00238/432</strain>
    </source>
</reference>